<evidence type="ECO:0000256" key="2">
    <source>
        <dbReference type="ARBA" id="ARBA00005745"/>
    </source>
</evidence>
<evidence type="ECO:0000256" key="5">
    <source>
        <dbReference type="ARBA" id="ARBA00022692"/>
    </source>
</evidence>
<comment type="similarity">
    <text evidence="2">Belongs to the GSP F family.</text>
</comment>
<keyword evidence="3" id="KW-1003">Cell membrane</keyword>
<dbReference type="AlphaFoldDB" id="A0A5C6EGA9"/>
<evidence type="ECO:0000256" key="3">
    <source>
        <dbReference type="ARBA" id="ARBA00022475"/>
    </source>
</evidence>
<evidence type="ECO:0000256" key="6">
    <source>
        <dbReference type="ARBA" id="ARBA00022989"/>
    </source>
</evidence>
<keyword evidence="6 8" id="KW-1133">Transmembrane helix</keyword>
<gene>
    <name evidence="10" type="primary">gspF</name>
    <name evidence="10" type="ORF">Poly59_60410</name>
</gene>
<keyword evidence="7 8" id="KW-0472">Membrane</keyword>
<dbReference type="InterPro" id="IPR018076">
    <property type="entry name" value="T2SS_GspF_dom"/>
</dbReference>
<keyword evidence="5 8" id="KW-0812">Transmembrane</keyword>
<evidence type="ECO:0000259" key="9">
    <source>
        <dbReference type="Pfam" id="PF00482"/>
    </source>
</evidence>
<protein>
    <submittedName>
        <fullName evidence="10">Putative type II secretion system protein F</fullName>
    </submittedName>
</protein>
<feature type="domain" description="Type II secretion system protein GspF" evidence="9">
    <location>
        <begin position="302"/>
        <end position="424"/>
    </location>
</feature>
<evidence type="ECO:0000256" key="7">
    <source>
        <dbReference type="ARBA" id="ARBA00023136"/>
    </source>
</evidence>
<sequence>MSVPVANRSRACRIFLKPVTCNLIPTAPMPTFAYIARDMTGKQVNGTLEAPGQREASAMLAERSLFPVEVKDATASSSLPGFGGRKKKVSGQTMAIFYGQLASLLRAGVPMIRSLTVLSNQSSNVTLKEVVSEIKGKVEDGQPLGEAMARFPKVFSDMGCNMVRAGSEGGFLEDALERVGAFTELQEDLKGRTVSAMAYPIFLFSVGSVVLSALLVFFVPKFDMLFERLRKKGEMPVMTEWLLNFSNFLQSYGWILLVAAAIGLVLINMKLKTDAGKDLADRIKLKIPVLGDILMNLAVARFCRVLGTLLSNGVPLLKSLEIAGSAAGNRLLTQSINDATENIKAGESLALPLRNSGYFPQSVAEMISVGEESNSLDTVLPDIADSLEKTTFRRLDLFVRLLEPMMLLVMAVLVLGVVLALLVPVLKSSTSL</sequence>
<evidence type="ECO:0000256" key="8">
    <source>
        <dbReference type="SAM" id="Phobius"/>
    </source>
</evidence>
<dbReference type="InterPro" id="IPR042094">
    <property type="entry name" value="T2SS_GspF_sf"/>
</dbReference>
<feature type="transmembrane region" description="Helical" evidence="8">
    <location>
        <begin position="196"/>
        <end position="219"/>
    </location>
</feature>
<accession>A0A5C6EGA9</accession>
<comment type="caution">
    <text evidence="10">The sequence shown here is derived from an EMBL/GenBank/DDBJ whole genome shotgun (WGS) entry which is preliminary data.</text>
</comment>
<keyword evidence="4" id="KW-0997">Cell inner membrane</keyword>
<dbReference type="PANTHER" id="PTHR30012:SF0">
    <property type="entry name" value="TYPE II SECRETION SYSTEM PROTEIN F-RELATED"/>
    <property type="match status" value="1"/>
</dbReference>
<reference evidence="10 11" key="1">
    <citation type="submission" date="2019-02" db="EMBL/GenBank/DDBJ databases">
        <title>Deep-cultivation of Planctomycetes and their phenomic and genomic characterization uncovers novel biology.</title>
        <authorList>
            <person name="Wiegand S."/>
            <person name="Jogler M."/>
            <person name="Boedeker C."/>
            <person name="Pinto D."/>
            <person name="Vollmers J."/>
            <person name="Rivas-Marin E."/>
            <person name="Kohn T."/>
            <person name="Peeters S.H."/>
            <person name="Heuer A."/>
            <person name="Rast P."/>
            <person name="Oberbeckmann S."/>
            <person name="Bunk B."/>
            <person name="Jeske O."/>
            <person name="Meyerdierks A."/>
            <person name="Storesund J.E."/>
            <person name="Kallscheuer N."/>
            <person name="Luecker S."/>
            <person name="Lage O.M."/>
            <person name="Pohl T."/>
            <person name="Merkel B.J."/>
            <person name="Hornburger P."/>
            <person name="Mueller R.-W."/>
            <person name="Bruemmer F."/>
            <person name="Labrenz M."/>
            <person name="Spormann A.M."/>
            <person name="Op Den Camp H."/>
            <person name="Overmann J."/>
            <person name="Amann R."/>
            <person name="Jetten M.S.M."/>
            <person name="Mascher T."/>
            <person name="Medema M.H."/>
            <person name="Devos D.P."/>
            <person name="Kaster A.-K."/>
            <person name="Ovreas L."/>
            <person name="Rohde M."/>
            <person name="Galperin M.Y."/>
            <person name="Jogler C."/>
        </authorList>
    </citation>
    <scope>NUCLEOTIDE SEQUENCE [LARGE SCALE GENOMIC DNA]</scope>
    <source>
        <strain evidence="10 11">Poly59</strain>
    </source>
</reference>
<dbReference type="EMBL" id="SJPX01000006">
    <property type="protein sequence ID" value="TWU47067.1"/>
    <property type="molecule type" value="Genomic_DNA"/>
</dbReference>
<evidence type="ECO:0000313" key="11">
    <source>
        <dbReference type="Proteomes" id="UP000317977"/>
    </source>
</evidence>
<evidence type="ECO:0000313" key="10">
    <source>
        <dbReference type="EMBL" id="TWU47067.1"/>
    </source>
</evidence>
<name>A0A5C6EGA9_9BACT</name>
<feature type="transmembrane region" description="Helical" evidence="8">
    <location>
        <begin position="405"/>
        <end position="426"/>
    </location>
</feature>
<dbReference type="Proteomes" id="UP000317977">
    <property type="component" value="Unassembled WGS sequence"/>
</dbReference>
<dbReference type="PRINTS" id="PR00812">
    <property type="entry name" value="BCTERIALGSPF"/>
</dbReference>
<proteinExistence type="inferred from homology"/>
<dbReference type="PANTHER" id="PTHR30012">
    <property type="entry name" value="GENERAL SECRETION PATHWAY PROTEIN"/>
    <property type="match status" value="1"/>
</dbReference>
<evidence type="ECO:0000256" key="4">
    <source>
        <dbReference type="ARBA" id="ARBA00022519"/>
    </source>
</evidence>
<comment type="subcellular location">
    <subcellularLocation>
        <location evidence="1">Cell inner membrane</location>
        <topology evidence="1">Multi-pass membrane protein</topology>
    </subcellularLocation>
</comment>
<dbReference type="InterPro" id="IPR003004">
    <property type="entry name" value="GspF/PilC"/>
</dbReference>
<keyword evidence="11" id="KW-1185">Reference proteome</keyword>
<feature type="transmembrane region" description="Helical" evidence="8">
    <location>
        <begin position="251"/>
        <end position="269"/>
    </location>
</feature>
<evidence type="ECO:0000256" key="1">
    <source>
        <dbReference type="ARBA" id="ARBA00004429"/>
    </source>
</evidence>
<dbReference type="GO" id="GO:0005886">
    <property type="term" value="C:plasma membrane"/>
    <property type="evidence" value="ECO:0007669"/>
    <property type="project" value="UniProtKB-SubCell"/>
</dbReference>
<dbReference type="Gene3D" id="1.20.81.30">
    <property type="entry name" value="Type II secretion system (T2SS), domain F"/>
    <property type="match status" value="2"/>
</dbReference>
<feature type="domain" description="Type II secretion system protein GspF" evidence="9">
    <location>
        <begin position="97"/>
        <end position="220"/>
    </location>
</feature>
<dbReference type="Pfam" id="PF00482">
    <property type="entry name" value="T2SSF"/>
    <property type="match status" value="2"/>
</dbReference>
<organism evidence="10 11">
    <name type="scientific">Rubripirellula reticaptiva</name>
    <dbReference type="NCBI Taxonomy" id="2528013"/>
    <lineage>
        <taxon>Bacteria</taxon>
        <taxon>Pseudomonadati</taxon>
        <taxon>Planctomycetota</taxon>
        <taxon>Planctomycetia</taxon>
        <taxon>Pirellulales</taxon>
        <taxon>Pirellulaceae</taxon>
        <taxon>Rubripirellula</taxon>
    </lineage>
</organism>
<dbReference type="FunFam" id="1.20.81.30:FF:000001">
    <property type="entry name" value="Type II secretion system protein F"/>
    <property type="match status" value="2"/>
</dbReference>